<comment type="caution">
    <text evidence="3">The sequence shown here is derived from an EMBL/GenBank/DDBJ whole genome shotgun (WGS) entry which is preliminary data.</text>
</comment>
<sequence length="98" mass="9849">MIDILLLAGVALCILSVLLAILALARTQAPRGAAISLVLGLLVLLATNALDDRPLSLNSVAQSWFRVTSGQLSPTTSTDAPAADAPAAGAPTTGQSSQ</sequence>
<evidence type="ECO:0000313" key="4">
    <source>
        <dbReference type="Proteomes" id="UP001609376"/>
    </source>
</evidence>
<keyword evidence="2" id="KW-1133">Transmembrane helix</keyword>
<evidence type="ECO:0000256" key="1">
    <source>
        <dbReference type="SAM" id="MobiDB-lite"/>
    </source>
</evidence>
<dbReference type="EMBL" id="JBIMPR010000001">
    <property type="protein sequence ID" value="MFH5772977.1"/>
    <property type="molecule type" value="Genomic_DNA"/>
</dbReference>
<proteinExistence type="predicted"/>
<gene>
    <name evidence="3" type="ORF">ACHFJ0_01930</name>
</gene>
<name>A0ABW7LJA0_9RHOB</name>
<accession>A0ABW7LJA0</accession>
<evidence type="ECO:0000256" key="2">
    <source>
        <dbReference type="SAM" id="Phobius"/>
    </source>
</evidence>
<dbReference type="Proteomes" id="UP001609376">
    <property type="component" value="Unassembled WGS sequence"/>
</dbReference>
<feature type="compositionally biased region" description="Low complexity" evidence="1">
    <location>
        <begin position="73"/>
        <end position="98"/>
    </location>
</feature>
<evidence type="ECO:0000313" key="3">
    <source>
        <dbReference type="EMBL" id="MFH5772977.1"/>
    </source>
</evidence>
<protein>
    <submittedName>
        <fullName evidence="3">Uncharacterized protein</fullName>
    </submittedName>
</protein>
<organism evidence="3 4">
    <name type="scientific">Paracoccus broussonetiae subsp. drimophilus</name>
    <dbReference type="NCBI Taxonomy" id="3373869"/>
    <lineage>
        <taxon>Bacteria</taxon>
        <taxon>Pseudomonadati</taxon>
        <taxon>Pseudomonadota</taxon>
        <taxon>Alphaproteobacteria</taxon>
        <taxon>Rhodobacterales</taxon>
        <taxon>Paracoccaceae</taxon>
        <taxon>Paracoccus</taxon>
        <taxon>Paracoccus broussonetiae</taxon>
    </lineage>
</organism>
<keyword evidence="2" id="KW-0812">Transmembrane</keyword>
<feature type="transmembrane region" description="Helical" evidence="2">
    <location>
        <begin position="32"/>
        <end position="50"/>
    </location>
</feature>
<feature type="transmembrane region" description="Helical" evidence="2">
    <location>
        <begin position="6"/>
        <end position="25"/>
    </location>
</feature>
<reference evidence="3 4" key="1">
    <citation type="submission" date="2024-10" db="EMBL/GenBank/DDBJ databases">
        <title>Paracoccus drimophilus sp. nov., a novel bacterium from corn roots in Hunan.</title>
        <authorList>
            <person name="Li X."/>
        </authorList>
    </citation>
    <scope>NUCLEOTIDE SEQUENCE [LARGE SCALE GENOMIC DNA]</scope>
    <source>
        <strain evidence="3 4">NGMCC 1.201697</strain>
    </source>
</reference>
<dbReference type="RefSeq" id="WP_395131363.1">
    <property type="nucleotide sequence ID" value="NZ_JBIMPR010000001.1"/>
</dbReference>
<keyword evidence="2" id="KW-0472">Membrane</keyword>
<feature type="region of interest" description="Disordered" evidence="1">
    <location>
        <begin position="71"/>
        <end position="98"/>
    </location>
</feature>
<keyword evidence="4" id="KW-1185">Reference proteome</keyword>